<gene>
    <name evidence="1" type="ORF">SVUK_LOCUS20338</name>
</gene>
<evidence type="ECO:0000313" key="1">
    <source>
        <dbReference type="EMBL" id="VDM85340.1"/>
    </source>
</evidence>
<sequence>MVVNKEEVRDRKVDMKIEIADVKAISVDLIAMTSS</sequence>
<dbReference type="AlphaFoldDB" id="A0A3P7JI77"/>
<accession>A0A3P7JI77</accession>
<name>A0A3P7JI77_STRVU</name>
<keyword evidence="2" id="KW-1185">Reference proteome</keyword>
<evidence type="ECO:0000313" key="2">
    <source>
        <dbReference type="Proteomes" id="UP000270094"/>
    </source>
</evidence>
<dbReference type="EMBL" id="UYYB01139192">
    <property type="protein sequence ID" value="VDM85340.1"/>
    <property type="molecule type" value="Genomic_DNA"/>
</dbReference>
<dbReference type="Proteomes" id="UP000270094">
    <property type="component" value="Unassembled WGS sequence"/>
</dbReference>
<proteinExistence type="predicted"/>
<protein>
    <submittedName>
        <fullName evidence="1">Uncharacterized protein</fullName>
    </submittedName>
</protein>
<organism evidence="1 2">
    <name type="scientific">Strongylus vulgaris</name>
    <name type="common">Blood worm</name>
    <dbReference type="NCBI Taxonomy" id="40348"/>
    <lineage>
        <taxon>Eukaryota</taxon>
        <taxon>Metazoa</taxon>
        <taxon>Ecdysozoa</taxon>
        <taxon>Nematoda</taxon>
        <taxon>Chromadorea</taxon>
        <taxon>Rhabditida</taxon>
        <taxon>Rhabditina</taxon>
        <taxon>Rhabditomorpha</taxon>
        <taxon>Strongyloidea</taxon>
        <taxon>Strongylidae</taxon>
        <taxon>Strongylus</taxon>
    </lineage>
</organism>
<reference evidence="1 2" key="1">
    <citation type="submission" date="2018-11" db="EMBL/GenBank/DDBJ databases">
        <authorList>
            <consortium name="Pathogen Informatics"/>
        </authorList>
    </citation>
    <scope>NUCLEOTIDE SEQUENCE [LARGE SCALE GENOMIC DNA]</scope>
</reference>